<feature type="transmembrane region" description="Helical" evidence="8">
    <location>
        <begin position="798"/>
        <end position="819"/>
    </location>
</feature>
<dbReference type="InterPro" id="IPR050250">
    <property type="entry name" value="Macrolide_Exporter_MacB"/>
</dbReference>
<dbReference type="GO" id="GO:0005886">
    <property type="term" value="C:plasma membrane"/>
    <property type="evidence" value="ECO:0007669"/>
    <property type="project" value="UniProtKB-SubCell"/>
</dbReference>
<reference evidence="11 12" key="2">
    <citation type="journal article" date="2015" name="Stand. Genomic Sci.">
        <title>Draft genome sequence of marine-derived Streptomyces sp. TP-A0598, a producer of anti-MRSA antibiotic lydicamycins.</title>
        <authorList>
            <person name="Komaki H."/>
            <person name="Ichikawa N."/>
            <person name="Hosoyama A."/>
            <person name="Fujita N."/>
            <person name="Igarashi Y."/>
        </authorList>
    </citation>
    <scope>NUCLEOTIDE SEQUENCE [LARGE SCALE GENOMIC DNA]</scope>
    <source>
        <strain evidence="11 12">NBRC 110027</strain>
    </source>
</reference>
<evidence type="ECO:0000259" key="10">
    <source>
        <dbReference type="Pfam" id="PF12704"/>
    </source>
</evidence>
<name>A0A0P4RE20_9ACTN</name>
<dbReference type="InterPro" id="IPR003838">
    <property type="entry name" value="ABC3_permease_C"/>
</dbReference>
<keyword evidence="3 8" id="KW-0812">Transmembrane</keyword>
<protein>
    <submittedName>
        <fullName evidence="11">ABC transporter</fullName>
    </submittedName>
</protein>
<comment type="similarity">
    <text evidence="6">Belongs to the ABC-4 integral membrane protein family.</text>
</comment>
<comment type="caution">
    <text evidence="11">The sequence shown here is derived from an EMBL/GenBank/DDBJ whole genome shotgun (WGS) entry which is preliminary data.</text>
</comment>
<keyword evidence="4 8" id="KW-1133">Transmembrane helix</keyword>
<dbReference type="Pfam" id="PF12704">
    <property type="entry name" value="MacB_PCD"/>
    <property type="match status" value="2"/>
</dbReference>
<feature type="transmembrane region" description="Helical" evidence="8">
    <location>
        <begin position="460"/>
        <end position="480"/>
    </location>
</feature>
<feature type="transmembrane region" description="Helical" evidence="8">
    <location>
        <begin position="288"/>
        <end position="311"/>
    </location>
</feature>
<keyword evidence="5 8" id="KW-0472">Membrane</keyword>
<feature type="domain" description="ABC3 transporter permease C-terminal" evidence="9">
    <location>
        <begin position="290"/>
        <end position="411"/>
    </location>
</feature>
<evidence type="ECO:0000313" key="12">
    <source>
        <dbReference type="Proteomes" id="UP000048965"/>
    </source>
</evidence>
<evidence type="ECO:0000256" key="5">
    <source>
        <dbReference type="ARBA" id="ARBA00023136"/>
    </source>
</evidence>
<evidence type="ECO:0000256" key="1">
    <source>
        <dbReference type="ARBA" id="ARBA00004651"/>
    </source>
</evidence>
<reference evidence="12" key="1">
    <citation type="submission" date="2014-09" db="EMBL/GenBank/DDBJ databases">
        <title>Whole genome shotgun sequence of Streptomyces sp. NBRC 110027.</title>
        <authorList>
            <person name="Komaki H."/>
            <person name="Ichikawa N."/>
            <person name="Katano-Makiyama Y."/>
            <person name="Hosoyama A."/>
            <person name="Hashimoto M."/>
            <person name="Uohara A."/>
            <person name="Kitahashi Y."/>
            <person name="Ohji S."/>
            <person name="Kimura A."/>
            <person name="Yamazoe A."/>
            <person name="Igarashi Y."/>
            <person name="Fujita N."/>
        </authorList>
    </citation>
    <scope>NUCLEOTIDE SEQUENCE [LARGE SCALE GENOMIC DNA]</scope>
    <source>
        <strain evidence="12">NBRC 110027</strain>
    </source>
</reference>
<comment type="subcellular location">
    <subcellularLocation>
        <location evidence="1">Cell membrane</location>
        <topology evidence="1">Multi-pass membrane protein</topology>
    </subcellularLocation>
</comment>
<dbReference type="InterPro" id="IPR025857">
    <property type="entry name" value="MacB_PCD"/>
</dbReference>
<organism evidence="11 12">
    <name type="scientific">Streptomyces lydicamycinicus</name>
    <dbReference type="NCBI Taxonomy" id="1546107"/>
    <lineage>
        <taxon>Bacteria</taxon>
        <taxon>Bacillati</taxon>
        <taxon>Actinomycetota</taxon>
        <taxon>Actinomycetes</taxon>
        <taxon>Kitasatosporales</taxon>
        <taxon>Streptomycetaceae</taxon>
        <taxon>Streptomyces</taxon>
    </lineage>
</organism>
<sequence>MLRTALRNVLAHKARLLMTALAVLLGVAFVSGTLVFGDTVAQAYRSASAASLQGVAVSVRAAEPTTTPDTAGGEEAPAPDPSGNGDPKRTTALDTALARKIGQLPGVASVRPTVHGEATVAGKDGRPVSADSSRQHLATNYVPGKDGKDSHYPLKAGRGPAAANELALDAGTAEKAGYRIGDTIRFALDGPVLTKKLVGVVSTDDPRITAGGSLTLFDTRTAQQLFRHPGEFDELAVAAQDGTDERALTDRVRALLPATGVQALSGADLAVEQSAQIARDTRSLTKTLLVFAGIALFVGVFLIANTFTMLIAQRSRDIALMRAVGASRRQVVRAVLIEAALLGLVASAAGFALGLGIATALRPLLNTTGAGLPDGPLVITPVAPLASLAVGVAVTVLAAWLPSRKAAKIAPVAVLSSVDQAPPGRALRVRNVLGTLLTGAGALVMLYVSTLRTSKESHLMLAMLGSALTLGGVIVLAPLLSRPLITLAGKVTTRLCGVSGKLAKENALRNPRRTAATASALMIGLALITGLTVGGHSAQRAMAKEATQGLTADYKVTNSTARGLATDTAAKVARVPGVAAAAPVTSAGLDTQGEYAVLTGTDPKAFGKTARLDVRAGSLRDLGNGKIAVSDAFARRTGLGVGDTLDAELGSGAASGTTHRKTLAVVAVYAKTRAADDALGTLADVLPYADSKELESVLVKAEPGRAAGLERTIRAALGDNPLLKVRSQEQLVQENNGPVTTVLNMMYGLLGMAVVIAVLGVVNTLAMSVFERTRELGMLRAVGLDRSGVRRMVRLESVVISLFGAALGIATGTFLAWAGGGLTTSSMQEYELVLPWGRLALFLALALAIGVLAAIWPARRAAGLNMLRAIQPH</sequence>
<evidence type="ECO:0000256" key="4">
    <source>
        <dbReference type="ARBA" id="ARBA00022989"/>
    </source>
</evidence>
<feature type="transmembrane region" description="Helical" evidence="8">
    <location>
        <begin position="745"/>
        <end position="770"/>
    </location>
</feature>
<dbReference type="OrthoDB" id="9780560at2"/>
<feature type="transmembrane region" description="Helical" evidence="8">
    <location>
        <begin position="839"/>
        <end position="858"/>
    </location>
</feature>
<evidence type="ECO:0000256" key="8">
    <source>
        <dbReference type="SAM" id="Phobius"/>
    </source>
</evidence>
<evidence type="ECO:0000256" key="2">
    <source>
        <dbReference type="ARBA" id="ARBA00022475"/>
    </source>
</evidence>
<dbReference type="Proteomes" id="UP000048965">
    <property type="component" value="Unassembled WGS sequence"/>
</dbReference>
<feature type="transmembrane region" description="Helical" evidence="8">
    <location>
        <begin position="331"/>
        <end position="358"/>
    </location>
</feature>
<evidence type="ECO:0000313" key="11">
    <source>
        <dbReference type="EMBL" id="GAO11415.1"/>
    </source>
</evidence>
<keyword evidence="12" id="KW-1185">Reference proteome</keyword>
<dbReference type="GO" id="GO:0022857">
    <property type="term" value="F:transmembrane transporter activity"/>
    <property type="evidence" value="ECO:0007669"/>
    <property type="project" value="TreeGrafter"/>
</dbReference>
<evidence type="ECO:0000256" key="7">
    <source>
        <dbReference type="SAM" id="MobiDB-lite"/>
    </source>
</evidence>
<feature type="domain" description="ABC3 transporter permease C-terminal" evidence="9">
    <location>
        <begin position="749"/>
        <end position="865"/>
    </location>
</feature>
<feature type="transmembrane region" description="Helical" evidence="8">
    <location>
        <begin position="514"/>
        <end position="534"/>
    </location>
</feature>
<feature type="region of interest" description="Disordered" evidence="7">
    <location>
        <begin position="64"/>
        <end position="90"/>
    </location>
</feature>
<feature type="domain" description="MacB-like periplasmic core" evidence="10">
    <location>
        <begin position="514"/>
        <end position="706"/>
    </location>
</feature>
<keyword evidence="2" id="KW-1003">Cell membrane</keyword>
<dbReference type="PANTHER" id="PTHR30572">
    <property type="entry name" value="MEMBRANE COMPONENT OF TRANSPORTER-RELATED"/>
    <property type="match status" value="1"/>
</dbReference>
<evidence type="ECO:0000256" key="3">
    <source>
        <dbReference type="ARBA" id="ARBA00022692"/>
    </source>
</evidence>
<accession>A0A0P4RE20</accession>
<evidence type="ECO:0000259" key="9">
    <source>
        <dbReference type="Pfam" id="PF02687"/>
    </source>
</evidence>
<dbReference type="Pfam" id="PF02687">
    <property type="entry name" value="FtsX"/>
    <property type="match status" value="2"/>
</dbReference>
<dbReference type="AlphaFoldDB" id="A0A0P4RE20"/>
<feature type="transmembrane region" description="Helical" evidence="8">
    <location>
        <begin position="378"/>
        <end position="401"/>
    </location>
</feature>
<gene>
    <name evidence="11" type="ORF">TPA0598_08_03260</name>
</gene>
<feature type="transmembrane region" description="Helical" evidence="8">
    <location>
        <begin position="431"/>
        <end position="448"/>
    </location>
</feature>
<proteinExistence type="inferred from homology"/>
<feature type="domain" description="MacB-like periplasmic core" evidence="10">
    <location>
        <begin position="17"/>
        <end position="255"/>
    </location>
</feature>
<evidence type="ECO:0000256" key="6">
    <source>
        <dbReference type="ARBA" id="ARBA00038076"/>
    </source>
</evidence>
<dbReference type="PANTHER" id="PTHR30572:SF4">
    <property type="entry name" value="ABC TRANSPORTER PERMEASE YTRF"/>
    <property type="match status" value="1"/>
</dbReference>
<dbReference type="RefSeq" id="WP_042159459.1">
    <property type="nucleotide sequence ID" value="NZ_BBNO01000008.1"/>
</dbReference>
<dbReference type="EMBL" id="BBNO01000008">
    <property type="protein sequence ID" value="GAO11415.1"/>
    <property type="molecule type" value="Genomic_DNA"/>
</dbReference>